<organism evidence="1 2">
    <name type="scientific">Artomyces pyxidatus</name>
    <dbReference type="NCBI Taxonomy" id="48021"/>
    <lineage>
        <taxon>Eukaryota</taxon>
        <taxon>Fungi</taxon>
        <taxon>Dikarya</taxon>
        <taxon>Basidiomycota</taxon>
        <taxon>Agaricomycotina</taxon>
        <taxon>Agaricomycetes</taxon>
        <taxon>Russulales</taxon>
        <taxon>Auriscalpiaceae</taxon>
        <taxon>Artomyces</taxon>
    </lineage>
</organism>
<keyword evidence="2" id="KW-1185">Reference proteome</keyword>
<reference evidence="1" key="1">
    <citation type="submission" date="2021-03" db="EMBL/GenBank/DDBJ databases">
        <authorList>
            <consortium name="DOE Joint Genome Institute"/>
            <person name="Ahrendt S."/>
            <person name="Looney B.P."/>
            <person name="Miyauchi S."/>
            <person name="Morin E."/>
            <person name="Drula E."/>
            <person name="Courty P.E."/>
            <person name="Chicoki N."/>
            <person name="Fauchery L."/>
            <person name="Kohler A."/>
            <person name="Kuo A."/>
            <person name="Labutti K."/>
            <person name="Pangilinan J."/>
            <person name="Lipzen A."/>
            <person name="Riley R."/>
            <person name="Andreopoulos W."/>
            <person name="He G."/>
            <person name="Johnson J."/>
            <person name="Barry K.W."/>
            <person name="Grigoriev I.V."/>
            <person name="Nagy L."/>
            <person name="Hibbett D."/>
            <person name="Henrissat B."/>
            <person name="Matheny P.B."/>
            <person name="Labbe J."/>
            <person name="Martin F."/>
        </authorList>
    </citation>
    <scope>NUCLEOTIDE SEQUENCE</scope>
    <source>
        <strain evidence="1">HHB10654</strain>
    </source>
</reference>
<gene>
    <name evidence="1" type="ORF">BV25DRAFT_1821199</name>
</gene>
<proteinExistence type="predicted"/>
<evidence type="ECO:0000313" key="1">
    <source>
        <dbReference type="EMBL" id="KAI0066268.1"/>
    </source>
</evidence>
<dbReference type="EMBL" id="MU277193">
    <property type="protein sequence ID" value="KAI0066268.1"/>
    <property type="molecule type" value="Genomic_DNA"/>
</dbReference>
<evidence type="ECO:0000313" key="2">
    <source>
        <dbReference type="Proteomes" id="UP000814140"/>
    </source>
</evidence>
<dbReference type="Proteomes" id="UP000814140">
    <property type="component" value="Unassembled WGS sequence"/>
</dbReference>
<accession>A0ACB8TBW1</accession>
<name>A0ACB8TBW1_9AGAM</name>
<sequence>MSLTSQLRLPEPLVHWPWKRQMNAHYDEVKAESDAWVHGFHVFSPKAQRAFDKGNFALLAALTWPLHDKEALRIGCDLNVLLFVIDDFTDRVDGDGVQTYVNMVMDAMRNPHKPRPAGESVIGEIARQFWVRAIKRASTSSQSRFLRAFNEYMTALVDEATDRFDDNVRSIDAYLALRRRTGGPYTCFFVTELGADFPDEVIFHPPVARLTQIAAEAIVTINDLYSYNIEQSAGHQNHNLVTAVMQELHCDMGQAVDWIAEYHKGLLSQFIEGRDKLPRFGEKTDEDLARYVEGLAHWIRGSDCWSFEGKRYFGDKGPEIQKHRIVDLLPRVGMSLATPMMAPVVAAELSLKSTIAAAC</sequence>
<protein>
    <submittedName>
        <fullName evidence="1">Terpenoid synthase</fullName>
    </submittedName>
</protein>
<reference evidence="1" key="2">
    <citation type="journal article" date="2022" name="New Phytol.">
        <title>Evolutionary transition to the ectomycorrhizal habit in the genomes of a hyperdiverse lineage of mushroom-forming fungi.</title>
        <authorList>
            <person name="Looney B."/>
            <person name="Miyauchi S."/>
            <person name="Morin E."/>
            <person name="Drula E."/>
            <person name="Courty P.E."/>
            <person name="Kohler A."/>
            <person name="Kuo A."/>
            <person name="LaButti K."/>
            <person name="Pangilinan J."/>
            <person name="Lipzen A."/>
            <person name="Riley R."/>
            <person name="Andreopoulos W."/>
            <person name="He G."/>
            <person name="Johnson J."/>
            <person name="Nolan M."/>
            <person name="Tritt A."/>
            <person name="Barry K.W."/>
            <person name="Grigoriev I.V."/>
            <person name="Nagy L.G."/>
            <person name="Hibbett D."/>
            <person name="Henrissat B."/>
            <person name="Matheny P.B."/>
            <person name="Labbe J."/>
            <person name="Martin F.M."/>
        </authorList>
    </citation>
    <scope>NUCLEOTIDE SEQUENCE</scope>
    <source>
        <strain evidence="1">HHB10654</strain>
    </source>
</reference>
<comment type="caution">
    <text evidence="1">The sequence shown here is derived from an EMBL/GenBank/DDBJ whole genome shotgun (WGS) entry which is preliminary data.</text>
</comment>